<name>A0A6L7G8H6_9RHOB</name>
<dbReference type="PANTHER" id="PTHR44196">
    <property type="entry name" value="DEHYDROGENASE/REDUCTASE SDR FAMILY MEMBER 7B"/>
    <property type="match status" value="1"/>
</dbReference>
<dbReference type="CDD" id="cd16441">
    <property type="entry name" value="beta_Kdo_transferase_KpsS"/>
    <property type="match status" value="1"/>
</dbReference>
<dbReference type="SUPFAM" id="SSF51735">
    <property type="entry name" value="NAD(P)-binding Rossmann-fold domains"/>
    <property type="match status" value="1"/>
</dbReference>
<dbReference type="PROSITE" id="PS00061">
    <property type="entry name" value="ADH_SHORT"/>
    <property type="match status" value="1"/>
</dbReference>
<dbReference type="RefSeq" id="WP_160896661.1">
    <property type="nucleotide sequence ID" value="NZ_WUMU01000030.1"/>
</dbReference>
<dbReference type="Proteomes" id="UP000477911">
    <property type="component" value="Unassembled WGS sequence"/>
</dbReference>
<organism evidence="3 4">
    <name type="scientific">Pseudooceanicola albus</name>
    <dbReference type="NCBI Taxonomy" id="2692189"/>
    <lineage>
        <taxon>Bacteria</taxon>
        <taxon>Pseudomonadati</taxon>
        <taxon>Pseudomonadota</taxon>
        <taxon>Alphaproteobacteria</taxon>
        <taxon>Rhodobacterales</taxon>
        <taxon>Paracoccaceae</taxon>
        <taxon>Pseudooceanicola</taxon>
    </lineage>
</organism>
<evidence type="ECO:0000313" key="4">
    <source>
        <dbReference type="Proteomes" id="UP000477911"/>
    </source>
</evidence>
<sequence>MSTPRRVLILQAPPSGFARDLAAALQGKGFGCLKVNFSLGDWLFWHGPGTIGYRGGLPEWEGALRRLIADHAITDLLYFADCTPCHRIARRVGEDLGLRVTAFEYGYLRPDWIVAEPGGQSAFSCLTRDPDRLKAAARDLPLPDLARLYPPFGAAEARGDVIYHLANYVGAPLYPGFRRDRRFNPVIEYLSYLPRRLRGRRAAAAAPGQLHCLRAGQGFFLCLMQMENDYQIRMNAPFAGQADYLEEVLTSFAAHAPGGTQLAVRLHPQDNGLIGWGRLLRRLSRRLGLEERVHLVDGGPLEPWLEAARGVVTVNSTAGLAALLAGRPTICRGVAIYDLPGLCHQGPLEDFWRASAPPDPELLEALVKVLAAHVHVRGDFYGAQARRDGAEALARRLAAPVPAVFDPAPPAADSLPKGVSRPRRLPDLGRVAVSGASGAIGGALARALAEPGRTLVLGGRRASVLEALAQDCRARGARVQVVPQDLAQPGPDWPPGPPPDLLICAAGCFAGRHHRDRAEPEAALRDMIAVNLSGTLALAGRVAQAMRARGRGQILLLGSLAALGPLPDAPGYSASKAGIAAFARALRADLAGSGVRVVLVQPGHVASAQTACHRGPLPFLMTPEAAAERILKGLEAGRPRIDFPRRALWLLRLAALLPWRLRVRAERGQAFTVAEEGTEP</sequence>
<proteinExistence type="inferred from homology"/>
<dbReference type="InterPro" id="IPR002347">
    <property type="entry name" value="SDR_fam"/>
</dbReference>
<evidence type="ECO:0000256" key="1">
    <source>
        <dbReference type="ARBA" id="ARBA00006484"/>
    </source>
</evidence>
<dbReference type="GO" id="GO:0016491">
    <property type="term" value="F:oxidoreductase activity"/>
    <property type="evidence" value="ECO:0007669"/>
    <property type="project" value="UniProtKB-KW"/>
</dbReference>
<dbReference type="Pfam" id="PF05159">
    <property type="entry name" value="Capsule_synth"/>
    <property type="match status" value="1"/>
</dbReference>
<evidence type="ECO:0000256" key="2">
    <source>
        <dbReference type="ARBA" id="ARBA00023002"/>
    </source>
</evidence>
<dbReference type="PRINTS" id="PR00081">
    <property type="entry name" value="GDHRDH"/>
</dbReference>
<dbReference type="Gene3D" id="3.40.50.720">
    <property type="entry name" value="NAD(P)-binding Rossmann-like Domain"/>
    <property type="match status" value="1"/>
</dbReference>
<keyword evidence="4" id="KW-1185">Reference proteome</keyword>
<dbReference type="GO" id="GO:0015774">
    <property type="term" value="P:polysaccharide transport"/>
    <property type="evidence" value="ECO:0007669"/>
    <property type="project" value="InterPro"/>
</dbReference>
<dbReference type="InterPro" id="IPR020904">
    <property type="entry name" value="Sc_DH/Rdtase_CS"/>
</dbReference>
<dbReference type="InterPro" id="IPR036291">
    <property type="entry name" value="NAD(P)-bd_dom_sf"/>
</dbReference>
<evidence type="ECO:0000313" key="3">
    <source>
        <dbReference type="EMBL" id="MXN20544.1"/>
    </source>
</evidence>
<dbReference type="GO" id="GO:0000271">
    <property type="term" value="P:polysaccharide biosynthetic process"/>
    <property type="evidence" value="ECO:0007669"/>
    <property type="project" value="InterPro"/>
</dbReference>
<dbReference type="PANTHER" id="PTHR44196:SF1">
    <property type="entry name" value="DEHYDROGENASE_REDUCTASE SDR FAMILY MEMBER 7B"/>
    <property type="match status" value="1"/>
</dbReference>
<comment type="similarity">
    <text evidence="1">Belongs to the short-chain dehydrogenases/reductases (SDR) family.</text>
</comment>
<reference evidence="3 4" key="1">
    <citation type="submission" date="2019-12" db="EMBL/GenBank/DDBJ databases">
        <authorList>
            <person name="Li M."/>
        </authorList>
    </citation>
    <scope>NUCLEOTIDE SEQUENCE [LARGE SCALE GENOMIC DNA]</scope>
    <source>
        <strain evidence="3 4">GBMRC 2024</strain>
    </source>
</reference>
<accession>A0A6L7G8H6</accession>
<protein>
    <submittedName>
        <fullName evidence="3">SDR family NAD(P)-dependent oxidoreductase</fullName>
    </submittedName>
</protein>
<dbReference type="InterPro" id="IPR007833">
    <property type="entry name" value="Capsule_polysaccharide_synth"/>
</dbReference>
<dbReference type="EMBL" id="WUMU01000030">
    <property type="protein sequence ID" value="MXN20544.1"/>
    <property type="molecule type" value="Genomic_DNA"/>
</dbReference>
<dbReference type="Pfam" id="PF00106">
    <property type="entry name" value="adh_short"/>
    <property type="match status" value="1"/>
</dbReference>
<keyword evidence="2" id="KW-0560">Oxidoreductase</keyword>
<dbReference type="GO" id="GO:0016020">
    <property type="term" value="C:membrane"/>
    <property type="evidence" value="ECO:0007669"/>
    <property type="project" value="TreeGrafter"/>
</dbReference>
<gene>
    <name evidence="3" type="ORF">GR170_22165</name>
</gene>
<comment type="caution">
    <text evidence="3">The sequence shown here is derived from an EMBL/GenBank/DDBJ whole genome shotgun (WGS) entry which is preliminary data.</text>
</comment>
<dbReference type="AlphaFoldDB" id="A0A6L7G8H6"/>